<keyword evidence="5" id="KW-0614">Plasmid</keyword>
<dbReference type="InterPro" id="IPR011991">
    <property type="entry name" value="ArsR-like_HTH"/>
</dbReference>
<evidence type="ECO:0000259" key="4">
    <source>
        <dbReference type="PROSITE" id="PS50987"/>
    </source>
</evidence>
<sequence>MLKPSMNLSTFEAKAGQVANMLKAIANPRRLMLLCKLVDHGEVTVGDLARDIGLSQSACSQHLAKMRDEGLVVYRRESQMLWYAIADTRVATLLSTLCHLYCKD</sequence>
<dbReference type="EMBL" id="CP042809">
    <property type="protein sequence ID" value="QEE86821.1"/>
    <property type="molecule type" value="Genomic_DNA"/>
</dbReference>
<dbReference type="GO" id="GO:0003700">
    <property type="term" value="F:DNA-binding transcription factor activity"/>
    <property type="evidence" value="ECO:0007669"/>
    <property type="project" value="InterPro"/>
</dbReference>
<dbReference type="SUPFAM" id="SSF46785">
    <property type="entry name" value="Winged helix' DNA-binding domain"/>
    <property type="match status" value="1"/>
</dbReference>
<dbReference type="PROSITE" id="PS50987">
    <property type="entry name" value="HTH_ARSR_2"/>
    <property type="match status" value="1"/>
</dbReference>
<dbReference type="InterPro" id="IPR036390">
    <property type="entry name" value="WH_DNA-bd_sf"/>
</dbReference>
<protein>
    <submittedName>
        <fullName evidence="5">Winged helix-turn-helix transcriptional regulator</fullName>
    </submittedName>
</protein>
<evidence type="ECO:0000256" key="2">
    <source>
        <dbReference type="ARBA" id="ARBA00023125"/>
    </source>
</evidence>
<organism evidence="5 6">
    <name type="scientific">Acetobacter oryzoeni</name>
    <dbReference type="NCBI Taxonomy" id="2500548"/>
    <lineage>
        <taxon>Bacteria</taxon>
        <taxon>Pseudomonadati</taxon>
        <taxon>Pseudomonadota</taxon>
        <taxon>Alphaproteobacteria</taxon>
        <taxon>Acetobacterales</taxon>
        <taxon>Acetobacteraceae</taxon>
        <taxon>Acetobacter</taxon>
    </lineage>
</organism>
<evidence type="ECO:0000313" key="5">
    <source>
        <dbReference type="EMBL" id="QEE86821.1"/>
    </source>
</evidence>
<dbReference type="CDD" id="cd00090">
    <property type="entry name" value="HTH_ARSR"/>
    <property type="match status" value="1"/>
</dbReference>
<keyword evidence="6" id="KW-1185">Reference proteome</keyword>
<keyword evidence="1" id="KW-0805">Transcription regulation</keyword>
<dbReference type="NCBIfam" id="NF033788">
    <property type="entry name" value="HTH_metalloreg"/>
    <property type="match status" value="1"/>
</dbReference>
<dbReference type="GO" id="GO:0003677">
    <property type="term" value="F:DNA binding"/>
    <property type="evidence" value="ECO:0007669"/>
    <property type="project" value="UniProtKB-KW"/>
</dbReference>
<dbReference type="KEGG" id="aoy:EOV40_014030"/>
<dbReference type="InterPro" id="IPR001845">
    <property type="entry name" value="HTH_ArsR_DNA-bd_dom"/>
</dbReference>
<dbReference type="Gene3D" id="1.10.10.10">
    <property type="entry name" value="Winged helix-like DNA-binding domain superfamily/Winged helix DNA-binding domain"/>
    <property type="match status" value="1"/>
</dbReference>
<dbReference type="PANTHER" id="PTHR33154">
    <property type="entry name" value="TRANSCRIPTIONAL REGULATOR, ARSR FAMILY"/>
    <property type="match status" value="1"/>
</dbReference>
<keyword evidence="3" id="KW-0804">Transcription</keyword>
<evidence type="ECO:0000256" key="3">
    <source>
        <dbReference type="ARBA" id="ARBA00023163"/>
    </source>
</evidence>
<reference evidence="5 6" key="1">
    <citation type="submission" date="2019-08" db="EMBL/GenBank/DDBJ databases">
        <title>Acetobacter oryzioeni sp. nov., isolated from Korean rice wine vinegar.</title>
        <authorList>
            <person name="Baek J.H."/>
            <person name="Kim K.H."/>
            <person name="Jeon C.O."/>
            <person name="Han D.M."/>
        </authorList>
    </citation>
    <scope>NUCLEOTIDE SEQUENCE [LARGE SCALE GENOMIC DNA]</scope>
    <source>
        <strain evidence="5 6">B6</strain>
        <plasmid evidence="5 6">unnamed1</plasmid>
    </source>
</reference>
<accession>A0A5B9GKL1</accession>
<name>A0A5B9GKL1_9PROT</name>
<dbReference type="PRINTS" id="PR00778">
    <property type="entry name" value="HTHARSR"/>
</dbReference>
<dbReference type="AlphaFoldDB" id="A0A5B9GKL1"/>
<proteinExistence type="predicted"/>
<dbReference type="Proteomes" id="UP000287027">
    <property type="component" value="Plasmid unnamed1"/>
</dbReference>
<evidence type="ECO:0000313" key="6">
    <source>
        <dbReference type="Proteomes" id="UP000287027"/>
    </source>
</evidence>
<dbReference type="PANTHER" id="PTHR33154:SF28">
    <property type="entry name" value="HTH-TYPE TRANSCRIPTIONAL REGULATOR YGAV-RELATED"/>
    <property type="match status" value="1"/>
</dbReference>
<geneLocation type="plasmid" evidence="5 6">
    <name>unnamed1</name>
</geneLocation>
<dbReference type="Pfam" id="PF01022">
    <property type="entry name" value="HTH_5"/>
    <property type="match status" value="1"/>
</dbReference>
<keyword evidence="2" id="KW-0238">DNA-binding</keyword>
<feature type="domain" description="HTH arsR-type" evidence="4">
    <location>
        <begin position="10"/>
        <end position="104"/>
    </location>
</feature>
<gene>
    <name evidence="5" type="ORF">EOV40_014030</name>
</gene>
<dbReference type="InterPro" id="IPR036388">
    <property type="entry name" value="WH-like_DNA-bd_sf"/>
</dbReference>
<evidence type="ECO:0000256" key="1">
    <source>
        <dbReference type="ARBA" id="ARBA00023015"/>
    </source>
</evidence>
<dbReference type="InterPro" id="IPR051081">
    <property type="entry name" value="HTH_MetalResp_TranReg"/>
</dbReference>
<dbReference type="SMART" id="SM00418">
    <property type="entry name" value="HTH_ARSR"/>
    <property type="match status" value="1"/>
</dbReference>